<accession>A0A1H9YES5</accession>
<keyword evidence="2" id="KW-1185">Reference proteome</keyword>
<reference evidence="1 2" key="1">
    <citation type="submission" date="2016-10" db="EMBL/GenBank/DDBJ databases">
        <authorList>
            <person name="de Groot N.N."/>
        </authorList>
    </citation>
    <scope>NUCLEOTIDE SEQUENCE [LARGE SCALE GENOMIC DNA]</scope>
    <source>
        <strain evidence="1 2">IBRC-M 10780</strain>
    </source>
</reference>
<gene>
    <name evidence="1" type="ORF">SAMN05216389_101354</name>
</gene>
<dbReference type="RefSeq" id="WP_090866191.1">
    <property type="nucleotide sequence ID" value="NZ_FOHE01000001.1"/>
</dbReference>
<dbReference type="Proteomes" id="UP000198618">
    <property type="component" value="Unassembled WGS sequence"/>
</dbReference>
<dbReference type="AlphaFoldDB" id="A0A1H9YES5"/>
<sequence length="103" mass="11853">MKGKRLLWIIGVTVALFLLLFGTLKPSPIHKFPIPLFAQLEAEHSKHSKSYRFYGINTLYEQHVKLFGWKEIDRLGSKGIYEKNGNTVSIITYKNGFQLIANE</sequence>
<dbReference type="EMBL" id="FOHE01000001">
    <property type="protein sequence ID" value="SES67375.1"/>
    <property type="molecule type" value="Genomic_DNA"/>
</dbReference>
<evidence type="ECO:0000313" key="1">
    <source>
        <dbReference type="EMBL" id="SES67375.1"/>
    </source>
</evidence>
<protein>
    <submittedName>
        <fullName evidence="1">Uncharacterized protein</fullName>
    </submittedName>
</protein>
<proteinExistence type="predicted"/>
<evidence type="ECO:0000313" key="2">
    <source>
        <dbReference type="Proteomes" id="UP000198618"/>
    </source>
</evidence>
<dbReference type="OrthoDB" id="2352996at2"/>
<name>A0A1H9YES5_9BACI</name>
<dbReference type="STRING" id="930131.SAMN05216389_101354"/>
<organism evidence="1 2">
    <name type="scientific">Oceanobacillus limi</name>
    <dbReference type="NCBI Taxonomy" id="930131"/>
    <lineage>
        <taxon>Bacteria</taxon>
        <taxon>Bacillati</taxon>
        <taxon>Bacillota</taxon>
        <taxon>Bacilli</taxon>
        <taxon>Bacillales</taxon>
        <taxon>Bacillaceae</taxon>
        <taxon>Oceanobacillus</taxon>
    </lineage>
</organism>